<keyword evidence="1" id="KW-0863">Zinc-finger</keyword>
<feature type="non-terminal residue" evidence="4">
    <location>
        <position position="1"/>
    </location>
</feature>
<feature type="compositionally biased region" description="Low complexity" evidence="2">
    <location>
        <begin position="29"/>
        <end position="44"/>
    </location>
</feature>
<dbReference type="AlphaFoldDB" id="A0A9N9ISI1"/>
<evidence type="ECO:0000256" key="2">
    <source>
        <dbReference type="SAM" id="MobiDB-lite"/>
    </source>
</evidence>
<organism evidence="4 5">
    <name type="scientific">Acaulospora morrowiae</name>
    <dbReference type="NCBI Taxonomy" id="94023"/>
    <lineage>
        <taxon>Eukaryota</taxon>
        <taxon>Fungi</taxon>
        <taxon>Fungi incertae sedis</taxon>
        <taxon>Mucoromycota</taxon>
        <taxon>Glomeromycotina</taxon>
        <taxon>Glomeromycetes</taxon>
        <taxon>Diversisporales</taxon>
        <taxon>Acaulosporaceae</taxon>
        <taxon>Acaulospora</taxon>
    </lineage>
</organism>
<evidence type="ECO:0000313" key="4">
    <source>
        <dbReference type="EMBL" id="CAG8748260.1"/>
    </source>
</evidence>
<feature type="compositionally biased region" description="Basic and acidic residues" evidence="2">
    <location>
        <begin position="52"/>
        <end position="68"/>
    </location>
</feature>
<dbReference type="Proteomes" id="UP000789342">
    <property type="component" value="Unassembled WGS sequence"/>
</dbReference>
<feature type="domain" description="C3H1-type" evidence="3">
    <location>
        <begin position="199"/>
        <end position="224"/>
    </location>
</feature>
<dbReference type="InterPro" id="IPR000571">
    <property type="entry name" value="Znf_CCCH"/>
</dbReference>
<proteinExistence type="predicted"/>
<dbReference type="Gene3D" id="4.10.1000.40">
    <property type="match status" value="2"/>
</dbReference>
<keyword evidence="5" id="KW-1185">Reference proteome</keyword>
<feature type="non-terminal residue" evidence="4">
    <location>
        <position position="446"/>
    </location>
</feature>
<feature type="compositionally biased region" description="Basic and acidic residues" evidence="2">
    <location>
        <begin position="81"/>
        <end position="136"/>
    </location>
</feature>
<feature type="region of interest" description="Disordered" evidence="2">
    <location>
        <begin position="24"/>
        <end position="136"/>
    </location>
</feature>
<dbReference type="PROSITE" id="PS50103">
    <property type="entry name" value="ZF_C3H1"/>
    <property type="match status" value="1"/>
</dbReference>
<name>A0A9N9ISI1_9GLOM</name>
<gene>
    <name evidence="4" type="ORF">AMORRO_LOCUS15178</name>
</gene>
<sequence length="446" mass="48474">FLILSHTKMYSSESVEPQRIRSVAGNINGRSSQRRTGSGSATSRLFINAVKDASKSSRGTEENSSDKAHHGKRPYSPNIDSFKEDQKTKARRVDGDSGIDKSRSHEIDQTHNRSLHIKNEHYSSDHEMYDPLSQDGERGRFVNERRSQVNLRPQQQSRSVLDRLGKKGGLMNAYINPAFFPNSNGGSDLSQSNDSITLTPKVSRCRHWPNCDLGSACKFHHPTEICPMVPNCPNSPRTCLYIHPASQDFDNRGLYRFGSYGNGSMGQGTLGIGPNAFVIDPIGQNPMGHFGIGQHGMGQGMFNPGSFHFPQSLAGTDLYSATSLRQNTLENISGHEQNFQGLRDKEQKPFRSGAGSTSVTATINTNASITATSSSVSAESVQEKDATLASNSQATPAVLCKYGERCANPNCVYAHASPSTVGTGITASSLLEMPCKYGIECGQTKC</sequence>
<keyword evidence="1" id="KW-0479">Metal-binding</keyword>
<dbReference type="EMBL" id="CAJVPV010034128">
    <property type="protein sequence ID" value="CAG8748260.1"/>
    <property type="molecule type" value="Genomic_DNA"/>
</dbReference>
<accession>A0A9N9ISI1</accession>
<protein>
    <submittedName>
        <fullName evidence="4">9269_t:CDS:1</fullName>
    </submittedName>
</protein>
<dbReference type="OrthoDB" id="438553at2759"/>
<keyword evidence="1" id="KW-0862">Zinc</keyword>
<feature type="zinc finger region" description="C3H1-type" evidence="1">
    <location>
        <begin position="199"/>
        <end position="224"/>
    </location>
</feature>
<dbReference type="GO" id="GO:0008270">
    <property type="term" value="F:zinc ion binding"/>
    <property type="evidence" value="ECO:0007669"/>
    <property type="project" value="UniProtKB-KW"/>
</dbReference>
<evidence type="ECO:0000259" key="3">
    <source>
        <dbReference type="PROSITE" id="PS50103"/>
    </source>
</evidence>
<comment type="caution">
    <text evidence="4">The sequence shown here is derived from an EMBL/GenBank/DDBJ whole genome shotgun (WGS) entry which is preliminary data.</text>
</comment>
<reference evidence="4" key="1">
    <citation type="submission" date="2021-06" db="EMBL/GenBank/DDBJ databases">
        <authorList>
            <person name="Kallberg Y."/>
            <person name="Tangrot J."/>
            <person name="Rosling A."/>
        </authorList>
    </citation>
    <scope>NUCLEOTIDE SEQUENCE</scope>
    <source>
        <strain evidence="4">CL551</strain>
    </source>
</reference>
<evidence type="ECO:0000256" key="1">
    <source>
        <dbReference type="PROSITE-ProRule" id="PRU00723"/>
    </source>
</evidence>
<evidence type="ECO:0000313" key="5">
    <source>
        <dbReference type="Proteomes" id="UP000789342"/>
    </source>
</evidence>